<dbReference type="Proteomes" id="UP000694005">
    <property type="component" value="Chromosome A09"/>
</dbReference>
<dbReference type="EMBL" id="LS974625">
    <property type="protein sequence ID" value="CAG7862444.1"/>
    <property type="molecule type" value="Genomic_DNA"/>
</dbReference>
<organism evidence="2 3">
    <name type="scientific">Brassica campestris</name>
    <name type="common">Field mustard</name>
    <dbReference type="NCBI Taxonomy" id="3711"/>
    <lineage>
        <taxon>Eukaryota</taxon>
        <taxon>Viridiplantae</taxon>
        <taxon>Streptophyta</taxon>
        <taxon>Embryophyta</taxon>
        <taxon>Tracheophyta</taxon>
        <taxon>Spermatophyta</taxon>
        <taxon>Magnoliopsida</taxon>
        <taxon>eudicotyledons</taxon>
        <taxon>Gunneridae</taxon>
        <taxon>Pentapetalae</taxon>
        <taxon>rosids</taxon>
        <taxon>malvids</taxon>
        <taxon>Brassicales</taxon>
        <taxon>Brassicaceae</taxon>
        <taxon>Brassiceae</taxon>
        <taxon>Brassica</taxon>
    </lineage>
</organism>
<evidence type="ECO:0000313" key="2">
    <source>
        <dbReference type="EMBL" id="CAG7862444.1"/>
    </source>
</evidence>
<name>A0A8D9CSI8_BRACM</name>
<dbReference type="AlphaFoldDB" id="A0A8D9CSI8"/>
<dbReference type="InterPro" id="IPR025558">
    <property type="entry name" value="DUF4283"/>
</dbReference>
<dbReference type="InterPro" id="IPR040256">
    <property type="entry name" value="At4g02000-like"/>
</dbReference>
<accession>A0A8D9CSI8</accession>
<evidence type="ECO:0000259" key="1">
    <source>
        <dbReference type="Pfam" id="PF14111"/>
    </source>
</evidence>
<dbReference type="PANTHER" id="PTHR31286:SF162">
    <property type="entry name" value="DUF4283 DOMAIN-CONTAINING PROTEIN-RELATED"/>
    <property type="match status" value="1"/>
</dbReference>
<evidence type="ECO:0000313" key="3">
    <source>
        <dbReference type="Proteomes" id="UP000694005"/>
    </source>
</evidence>
<protein>
    <recommendedName>
        <fullName evidence="1">DUF4283 domain-containing protein</fullName>
    </recommendedName>
</protein>
<gene>
    <name evidence="2" type="ORF">BRAPAZ1V2_A09P29110.2</name>
</gene>
<dbReference type="Pfam" id="PF14111">
    <property type="entry name" value="DUF4283"/>
    <property type="match status" value="1"/>
</dbReference>
<dbReference type="Gramene" id="A09p29110.2_BraZ1">
    <property type="protein sequence ID" value="A09p29110.2_BraZ1.CDS"/>
    <property type="gene ID" value="A09g29110.2_BraZ1"/>
</dbReference>
<feature type="domain" description="DUF4283" evidence="1">
    <location>
        <begin position="1"/>
        <end position="43"/>
    </location>
</feature>
<sequence length="143" mass="16280">MPTQWGLQDQITANDLGKGKFLFKFTNEEDLKSVLQKGPFHYNYLTIEIKYDMLFKHCTTCGLMSHEKGYCPTMEATSRGQSERGGISLPAEHGRARIQAERGGVFARVQLPQDHNGNQPLLRYRVTDSGRQYEQDRKNVVAS</sequence>
<proteinExistence type="predicted"/>
<dbReference type="PANTHER" id="PTHR31286">
    <property type="entry name" value="GLYCINE-RICH CELL WALL STRUCTURAL PROTEIN 1.8-LIKE"/>
    <property type="match status" value="1"/>
</dbReference>
<reference evidence="2 3" key="1">
    <citation type="submission" date="2021-07" db="EMBL/GenBank/DDBJ databases">
        <authorList>
            <consortium name="Genoscope - CEA"/>
            <person name="William W."/>
        </authorList>
    </citation>
    <scope>NUCLEOTIDE SEQUENCE [LARGE SCALE GENOMIC DNA]</scope>
</reference>